<protein>
    <submittedName>
        <fullName evidence="1">4159_t:CDS:1</fullName>
    </submittedName>
</protein>
<evidence type="ECO:0000313" key="2">
    <source>
        <dbReference type="Proteomes" id="UP000789920"/>
    </source>
</evidence>
<dbReference type="Proteomes" id="UP000789920">
    <property type="component" value="Unassembled WGS sequence"/>
</dbReference>
<proteinExistence type="predicted"/>
<accession>A0ACA9NI01</accession>
<gene>
    <name evidence="1" type="ORF">RPERSI_LOCUS7929</name>
</gene>
<sequence>EPDKIKENKFSDLELYQIMLFGVMSSIADKFPDLSKHKIPKIPVDEEFEDARDVPDIEKMEVEFPELNVVEEMYEDEMNINNLEDGNNWDQVIQYFDWSILPNNYQQMTQLYHMTLYYKKILERMFQQIYAGFAATKIVDDAKKLYDRWNIYISANINDDNYFQYKSKTEEYLAMIFAECIKINVVSGTDLLPGILNAIARARICGNIADYNVCRISRPSGSLIDKVDFDDGFIALDKRFYIYHLLQQEKTFKSLNLLDFSLYLKLVSYHPPTLESTYRLSNETNLTKLMSPFKIDLYLVRVCDLETAKKNNLTKEDVLKQPRDIKNHQLKDNYNILLQYSVQINCLTECVFNEHEIVMCRKFLKEEQKTCEISNNTGHFRDTNMDINDKIKLKDTFGEYDSGYPVFISGRNIDIAYHPDLTQVNNYINCCIKKYKEQNIIKIKEEKINKYLMLTIIKKARSSVPISILQKLILISQPFVPILIPPNIIPEDDINDKNIFNSIKEEITDSIKTNDDIKDLIDNSILKQDDKNKLHNLRKQKLYEKIFNEIEKEEKIFDLIENNKFDKLIQDSDLINQQKKILQNNRNRRLNLLQVNPFEYYKKAIQQTITISILQGLHNEISESNISANNKLILYGLIKEKIDNFRQEEEFKNIKKKIKKENSIINLEKEIEISKDLEQLNDGRYFDKRIGKIREEYLDSNNSKEKLHILQRSRIDQLLGSEEDQRYDLIRDIINNTENIEEILDSLEIFTDIKILNQTLLTRNHRIKELKEKENTPKHPLEDNDIPARNLDKAEQIRDNSGSFDKQINFIIT</sequence>
<dbReference type="EMBL" id="CAJVQC010013903">
    <property type="protein sequence ID" value="CAG8652373.1"/>
    <property type="molecule type" value="Genomic_DNA"/>
</dbReference>
<name>A0ACA9NI01_9GLOM</name>
<reference evidence="1" key="1">
    <citation type="submission" date="2021-06" db="EMBL/GenBank/DDBJ databases">
        <authorList>
            <person name="Kallberg Y."/>
            <person name="Tangrot J."/>
            <person name="Rosling A."/>
        </authorList>
    </citation>
    <scope>NUCLEOTIDE SEQUENCE</scope>
    <source>
        <strain evidence="1">MA461A</strain>
    </source>
</reference>
<organism evidence="1 2">
    <name type="scientific">Racocetra persica</name>
    <dbReference type="NCBI Taxonomy" id="160502"/>
    <lineage>
        <taxon>Eukaryota</taxon>
        <taxon>Fungi</taxon>
        <taxon>Fungi incertae sedis</taxon>
        <taxon>Mucoromycota</taxon>
        <taxon>Glomeromycotina</taxon>
        <taxon>Glomeromycetes</taxon>
        <taxon>Diversisporales</taxon>
        <taxon>Gigasporaceae</taxon>
        <taxon>Racocetra</taxon>
    </lineage>
</organism>
<evidence type="ECO:0000313" key="1">
    <source>
        <dbReference type="EMBL" id="CAG8652373.1"/>
    </source>
</evidence>
<keyword evidence="2" id="KW-1185">Reference proteome</keyword>
<comment type="caution">
    <text evidence="1">The sequence shown here is derived from an EMBL/GenBank/DDBJ whole genome shotgun (WGS) entry which is preliminary data.</text>
</comment>
<feature type="non-terminal residue" evidence="1">
    <location>
        <position position="1"/>
    </location>
</feature>